<gene>
    <name evidence="2" type="ORF">RRG08_011510</name>
</gene>
<feature type="compositionally biased region" description="Basic and acidic residues" evidence="1">
    <location>
        <begin position="249"/>
        <end position="259"/>
    </location>
</feature>
<dbReference type="EMBL" id="JAWDGP010001158">
    <property type="protein sequence ID" value="KAK3793979.1"/>
    <property type="molecule type" value="Genomic_DNA"/>
</dbReference>
<feature type="region of interest" description="Disordered" evidence="1">
    <location>
        <begin position="214"/>
        <end position="268"/>
    </location>
</feature>
<accession>A0AAE1E4D6</accession>
<dbReference type="AlphaFoldDB" id="A0AAE1E4D6"/>
<evidence type="ECO:0000313" key="3">
    <source>
        <dbReference type="Proteomes" id="UP001283361"/>
    </source>
</evidence>
<protein>
    <submittedName>
        <fullName evidence="2">Uncharacterized protein</fullName>
    </submittedName>
</protein>
<reference evidence="2" key="1">
    <citation type="journal article" date="2023" name="G3 (Bethesda)">
        <title>A reference genome for the long-term kleptoplast-retaining sea slug Elysia crispata morphotype clarki.</title>
        <authorList>
            <person name="Eastman K.E."/>
            <person name="Pendleton A.L."/>
            <person name="Shaikh M.A."/>
            <person name="Suttiyut T."/>
            <person name="Ogas R."/>
            <person name="Tomko P."/>
            <person name="Gavelis G."/>
            <person name="Widhalm J.R."/>
            <person name="Wisecaver J.H."/>
        </authorList>
    </citation>
    <scope>NUCLEOTIDE SEQUENCE</scope>
    <source>
        <strain evidence="2">ECLA1</strain>
    </source>
</reference>
<organism evidence="2 3">
    <name type="scientific">Elysia crispata</name>
    <name type="common">lettuce slug</name>
    <dbReference type="NCBI Taxonomy" id="231223"/>
    <lineage>
        <taxon>Eukaryota</taxon>
        <taxon>Metazoa</taxon>
        <taxon>Spiralia</taxon>
        <taxon>Lophotrochozoa</taxon>
        <taxon>Mollusca</taxon>
        <taxon>Gastropoda</taxon>
        <taxon>Heterobranchia</taxon>
        <taxon>Euthyneura</taxon>
        <taxon>Panpulmonata</taxon>
        <taxon>Sacoglossa</taxon>
        <taxon>Placobranchoidea</taxon>
        <taxon>Plakobranchidae</taxon>
        <taxon>Elysia</taxon>
    </lineage>
</organism>
<name>A0AAE1E4D6_9GAST</name>
<comment type="caution">
    <text evidence="2">The sequence shown here is derived from an EMBL/GenBank/DDBJ whole genome shotgun (WGS) entry which is preliminary data.</text>
</comment>
<evidence type="ECO:0000313" key="2">
    <source>
        <dbReference type="EMBL" id="KAK3793979.1"/>
    </source>
</evidence>
<proteinExistence type="predicted"/>
<sequence length="311" mass="33895">MVQSFIVNVDQHGAVMYCQYWPGWCSHVLSMLARMVQSCSVMLARMVHSCIVNVGTMVQSCSVMLARMVQSCSVMLAGMVQSCSVIPSPNRQSYPKSFRLAPISGEKPSDLRCFWGGVRLAIWKSHPPGSEDSNILGELFTVDLGLVLTDPSHRQFTPATGAVGLSLVDVLTTDMNQIPGFRFYCMGCSERLFSKQDCSRSAVLNLGSIKPLGTKPGSTVNSAPRMGSLTPPQKHPQSDGFSADIGGLDPERGTHDGPRQGRPSWRPITAISVQGKRTLFMLRPQSEKGDKSRRLLLIDSMVAGLCKCELV</sequence>
<evidence type="ECO:0000256" key="1">
    <source>
        <dbReference type="SAM" id="MobiDB-lite"/>
    </source>
</evidence>
<keyword evidence="3" id="KW-1185">Reference proteome</keyword>
<dbReference type="Proteomes" id="UP001283361">
    <property type="component" value="Unassembled WGS sequence"/>
</dbReference>